<dbReference type="Proteomes" id="UP000767291">
    <property type="component" value="Unassembled WGS sequence"/>
</dbReference>
<evidence type="ECO:0000256" key="1">
    <source>
        <dbReference type="SAM" id="Phobius"/>
    </source>
</evidence>
<feature type="transmembrane region" description="Helical" evidence="1">
    <location>
        <begin position="12"/>
        <end position="30"/>
    </location>
</feature>
<keyword evidence="1" id="KW-0812">Transmembrane</keyword>
<sequence length="65" mass="7634">MNNKIKSAFIKSIPNLIIATISSCIFFYMYKELPFGTNTFIGLFFLAYFACFLSFLYSEHKNKRE</sequence>
<keyword evidence="1" id="KW-1133">Transmembrane helix</keyword>
<organism evidence="2 3">
    <name type="scientific">Metaclostridioides mangenotii</name>
    <dbReference type="NCBI Taxonomy" id="1540"/>
    <lineage>
        <taxon>Bacteria</taxon>
        <taxon>Bacillati</taxon>
        <taxon>Bacillota</taxon>
        <taxon>Clostridia</taxon>
        <taxon>Peptostreptococcales</taxon>
        <taxon>Peptostreptococcaceae</taxon>
        <taxon>Metaclostridioides</taxon>
    </lineage>
</organism>
<dbReference type="RefSeq" id="WP_209456868.1">
    <property type="nucleotide sequence ID" value="NZ_BAAACS010000012.1"/>
</dbReference>
<evidence type="ECO:0000313" key="3">
    <source>
        <dbReference type="Proteomes" id="UP000767291"/>
    </source>
</evidence>
<protein>
    <recommendedName>
        <fullName evidence="4">Lipoprotein</fullName>
    </recommendedName>
</protein>
<dbReference type="EMBL" id="JAGGJX010000003">
    <property type="protein sequence ID" value="MBP1855426.1"/>
    <property type="molecule type" value="Genomic_DNA"/>
</dbReference>
<evidence type="ECO:0008006" key="4">
    <source>
        <dbReference type="Google" id="ProtNLM"/>
    </source>
</evidence>
<gene>
    <name evidence="2" type="ORF">J2Z43_001821</name>
</gene>
<reference evidence="2 3" key="1">
    <citation type="submission" date="2021-03" db="EMBL/GenBank/DDBJ databases">
        <title>Genomic Encyclopedia of Type Strains, Phase IV (KMG-IV): sequencing the most valuable type-strain genomes for metagenomic binning, comparative biology and taxonomic classification.</title>
        <authorList>
            <person name="Goeker M."/>
        </authorList>
    </citation>
    <scope>NUCLEOTIDE SEQUENCE [LARGE SCALE GENOMIC DNA]</scope>
    <source>
        <strain evidence="2 3">DSM 1289</strain>
    </source>
</reference>
<evidence type="ECO:0000313" key="2">
    <source>
        <dbReference type="EMBL" id="MBP1855426.1"/>
    </source>
</evidence>
<keyword evidence="3" id="KW-1185">Reference proteome</keyword>
<dbReference type="PROSITE" id="PS51257">
    <property type="entry name" value="PROKAR_LIPOPROTEIN"/>
    <property type="match status" value="1"/>
</dbReference>
<proteinExistence type="predicted"/>
<feature type="transmembrane region" description="Helical" evidence="1">
    <location>
        <begin position="36"/>
        <end position="57"/>
    </location>
</feature>
<accession>A0ABS4EBZ7</accession>
<name>A0ABS4EBZ7_9FIRM</name>
<keyword evidence="1" id="KW-0472">Membrane</keyword>
<comment type="caution">
    <text evidence="2">The sequence shown here is derived from an EMBL/GenBank/DDBJ whole genome shotgun (WGS) entry which is preliminary data.</text>
</comment>